<gene>
    <name evidence="8" type="ORF">KQI88_06320</name>
</gene>
<evidence type="ECO:0000256" key="6">
    <source>
        <dbReference type="ARBA" id="ARBA00023136"/>
    </source>
</evidence>
<feature type="transmembrane region" description="Helical" evidence="7">
    <location>
        <begin position="144"/>
        <end position="165"/>
    </location>
</feature>
<dbReference type="EMBL" id="JAHLQK010000002">
    <property type="protein sequence ID" value="MBU5676025.1"/>
    <property type="molecule type" value="Genomic_DNA"/>
</dbReference>
<evidence type="ECO:0000256" key="2">
    <source>
        <dbReference type="ARBA" id="ARBA00022448"/>
    </source>
</evidence>
<keyword evidence="2" id="KW-0813">Transport</keyword>
<protein>
    <submittedName>
        <fullName evidence="8">MATE family efflux transporter</fullName>
    </submittedName>
</protein>
<evidence type="ECO:0000256" key="1">
    <source>
        <dbReference type="ARBA" id="ARBA00004651"/>
    </source>
</evidence>
<evidence type="ECO:0000313" key="9">
    <source>
        <dbReference type="Proteomes" id="UP000779508"/>
    </source>
</evidence>
<dbReference type="InterPro" id="IPR002528">
    <property type="entry name" value="MATE_fam"/>
</dbReference>
<comment type="subcellular location">
    <subcellularLocation>
        <location evidence="1">Cell membrane</location>
        <topology evidence="1">Multi-pass membrane protein</topology>
    </subcellularLocation>
</comment>
<proteinExistence type="predicted"/>
<evidence type="ECO:0000313" key="8">
    <source>
        <dbReference type="EMBL" id="MBU5676025.1"/>
    </source>
</evidence>
<feature type="transmembrane region" description="Helical" evidence="7">
    <location>
        <begin position="171"/>
        <end position="191"/>
    </location>
</feature>
<comment type="caution">
    <text evidence="8">The sequence shown here is derived from an EMBL/GenBank/DDBJ whole genome shotgun (WGS) entry which is preliminary data.</text>
</comment>
<dbReference type="PIRSF" id="PIRSF006603">
    <property type="entry name" value="DinF"/>
    <property type="match status" value="1"/>
</dbReference>
<keyword evidence="4 7" id="KW-0812">Transmembrane</keyword>
<dbReference type="Proteomes" id="UP000779508">
    <property type="component" value="Unassembled WGS sequence"/>
</dbReference>
<feature type="transmembrane region" description="Helical" evidence="7">
    <location>
        <begin position="256"/>
        <end position="276"/>
    </location>
</feature>
<keyword evidence="6 7" id="KW-0472">Membrane</keyword>
<keyword evidence="9" id="KW-1185">Reference proteome</keyword>
<evidence type="ECO:0000256" key="7">
    <source>
        <dbReference type="SAM" id="Phobius"/>
    </source>
</evidence>
<keyword evidence="3" id="KW-1003">Cell membrane</keyword>
<feature type="transmembrane region" description="Helical" evidence="7">
    <location>
        <begin position="74"/>
        <end position="92"/>
    </location>
</feature>
<dbReference type="InterPro" id="IPR048279">
    <property type="entry name" value="MdtK-like"/>
</dbReference>
<organism evidence="8 9">
    <name type="scientific">Alkaliphilus flagellatus</name>
    <dbReference type="NCBI Taxonomy" id="2841507"/>
    <lineage>
        <taxon>Bacteria</taxon>
        <taxon>Bacillati</taxon>
        <taxon>Bacillota</taxon>
        <taxon>Clostridia</taxon>
        <taxon>Peptostreptococcales</taxon>
        <taxon>Natronincolaceae</taxon>
        <taxon>Alkaliphilus</taxon>
    </lineage>
</organism>
<keyword evidence="5 7" id="KW-1133">Transmembrane helix</keyword>
<evidence type="ECO:0000256" key="4">
    <source>
        <dbReference type="ARBA" id="ARBA00022692"/>
    </source>
</evidence>
<dbReference type="Pfam" id="PF01554">
    <property type="entry name" value="MatE"/>
    <property type="match status" value="2"/>
</dbReference>
<dbReference type="PANTHER" id="PTHR43549:SF2">
    <property type="entry name" value="MULTIDRUG RESISTANCE PROTEIN NORM-RELATED"/>
    <property type="match status" value="1"/>
</dbReference>
<evidence type="ECO:0000256" key="3">
    <source>
        <dbReference type="ARBA" id="ARBA00022475"/>
    </source>
</evidence>
<dbReference type="PANTHER" id="PTHR43549">
    <property type="entry name" value="MULTIDRUG RESISTANCE PROTEIN YPNP-RELATED"/>
    <property type="match status" value="1"/>
</dbReference>
<feature type="transmembrane region" description="Helical" evidence="7">
    <location>
        <begin position="297"/>
        <end position="317"/>
    </location>
</feature>
<accession>A0ABS6G0K3</accession>
<reference evidence="8 9" key="1">
    <citation type="submission" date="2021-06" db="EMBL/GenBank/DDBJ databases">
        <authorList>
            <person name="Sun Q."/>
            <person name="Li D."/>
        </authorList>
    </citation>
    <scope>NUCLEOTIDE SEQUENCE [LARGE SCALE GENOMIC DNA]</scope>
    <source>
        <strain evidence="8 9">MSJ-5</strain>
    </source>
</reference>
<feature type="transmembrane region" description="Helical" evidence="7">
    <location>
        <begin position="337"/>
        <end position="355"/>
    </location>
</feature>
<evidence type="ECO:0000256" key="5">
    <source>
        <dbReference type="ARBA" id="ARBA00022989"/>
    </source>
</evidence>
<dbReference type="InterPro" id="IPR052031">
    <property type="entry name" value="Membrane_Transporter-Flippase"/>
</dbReference>
<sequence length="429" mass="46827">MFNNLVQTLYNLADTYWVSKLGTLEMASITLVFPVIFLTLSVGTGINVAGTALISQYVGSNGEKDATRVATQMFSFSVILSIILGIIGYFSTPYIVKAMGGNGDVFTYSTEYLSIMFWEIPGMFLFLVYTSIKQGQGDTVTPMVLNVMGVILNIILDPIFIFTFGMGIKGAAIATVLSRMIFALYAIYTLFAQKNGIYLDKNNLGLDRKTLGEIISIGLPASLGQSAAAFGFVILNGFVISYGADTLAAFGIGNRINSLILMPVMGIGNALATIIGQNLGANKKDRTTLAFKTSMKLSTIFMIVGGIILFTVSPNIVSIFVKNDPEVFRQGTEYLRLISASLPLMGFFQVFVGTFQGSGHTIYAMMMDMGRLWGIRIPMIMLFKKYTQWGPSGVWYAMVLSNGLICIFGLIVYLSGKWQEQIIKKKALA</sequence>
<feature type="transmembrane region" description="Helical" evidence="7">
    <location>
        <begin position="395"/>
        <end position="416"/>
    </location>
</feature>
<dbReference type="NCBIfam" id="TIGR00797">
    <property type="entry name" value="matE"/>
    <property type="match status" value="1"/>
</dbReference>
<name>A0ABS6G0K3_9FIRM</name>
<feature type="transmembrane region" description="Helical" evidence="7">
    <location>
        <begin position="112"/>
        <end position="132"/>
    </location>
</feature>
<feature type="transmembrane region" description="Helical" evidence="7">
    <location>
        <begin position="31"/>
        <end position="54"/>
    </location>
</feature>